<protein>
    <submittedName>
        <fullName evidence="1">Protein DYAD-like</fullName>
    </submittedName>
</protein>
<organism evidence="1 2">
    <name type="scientific">Trifolium medium</name>
    <dbReference type="NCBI Taxonomy" id="97028"/>
    <lineage>
        <taxon>Eukaryota</taxon>
        <taxon>Viridiplantae</taxon>
        <taxon>Streptophyta</taxon>
        <taxon>Embryophyta</taxon>
        <taxon>Tracheophyta</taxon>
        <taxon>Spermatophyta</taxon>
        <taxon>Magnoliopsida</taxon>
        <taxon>eudicotyledons</taxon>
        <taxon>Gunneridae</taxon>
        <taxon>Pentapetalae</taxon>
        <taxon>rosids</taxon>
        <taxon>fabids</taxon>
        <taxon>Fabales</taxon>
        <taxon>Fabaceae</taxon>
        <taxon>Papilionoideae</taxon>
        <taxon>50 kb inversion clade</taxon>
        <taxon>NPAAA clade</taxon>
        <taxon>Hologalegina</taxon>
        <taxon>IRL clade</taxon>
        <taxon>Trifolieae</taxon>
        <taxon>Trifolium</taxon>
    </lineage>
</organism>
<dbReference type="EMBL" id="LXQA010111009">
    <property type="protein sequence ID" value="MCI18612.1"/>
    <property type="molecule type" value="Genomic_DNA"/>
</dbReference>
<dbReference type="Proteomes" id="UP000265520">
    <property type="component" value="Unassembled WGS sequence"/>
</dbReference>
<feature type="non-terminal residue" evidence="1">
    <location>
        <position position="1"/>
    </location>
</feature>
<dbReference type="PANTHER" id="PTHR34222">
    <property type="entry name" value="GAG_PRE-INTEGRS DOMAIN-CONTAINING PROTEIN"/>
    <property type="match status" value="1"/>
</dbReference>
<keyword evidence="2" id="KW-1185">Reference proteome</keyword>
<evidence type="ECO:0000313" key="2">
    <source>
        <dbReference type="Proteomes" id="UP000265520"/>
    </source>
</evidence>
<dbReference type="AlphaFoldDB" id="A0A392Q3Y9"/>
<comment type="caution">
    <text evidence="1">The sequence shown here is derived from an EMBL/GenBank/DDBJ whole genome shotgun (WGS) entry which is preliminary data.</text>
</comment>
<dbReference type="PANTHER" id="PTHR34222:SF99">
    <property type="entry name" value="PROTEIN, PUTATIVE-RELATED"/>
    <property type="match status" value="1"/>
</dbReference>
<name>A0A392Q3Y9_9FABA</name>
<accession>A0A392Q3Y9</accession>
<proteinExistence type="predicted"/>
<reference evidence="1 2" key="1">
    <citation type="journal article" date="2018" name="Front. Plant Sci.">
        <title>Red Clover (Trifolium pratense) and Zigzag Clover (T. medium) - A Picture of Genomic Similarities and Differences.</title>
        <authorList>
            <person name="Dluhosova J."/>
            <person name="Istvanek J."/>
            <person name="Nedelnik J."/>
            <person name="Repkova J."/>
        </authorList>
    </citation>
    <scope>NUCLEOTIDE SEQUENCE [LARGE SCALE GENOMIC DNA]</scope>
    <source>
        <strain evidence="2">cv. 10/8</strain>
        <tissue evidence="1">Leaf</tissue>
    </source>
</reference>
<evidence type="ECO:0000313" key="1">
    <source>
        <dbReference type="EMBL" id="MCI18612.1"/>
    </source>
</evidence>
<sequence>INAKKFKEEDLVLLFLTGLNDHYAMVISQILLIKPFPQLNSASGMVIEHESLNSLDNLDDSVSAAVNLAKQSYGKNNFPKTDKKCTYCHKTNHIVDNCFRAWISIKTLCRSITAEEFALKRNSWSFWASPTNTPVINDDATRLVSKQGSCWSQLKFTGMMQWGQRRQVRFLGHHEDQKAESLCEPHKEKGVVKNWTYSVTP</sequence>